<organism evidence="1 2">
    <name type="scientific">Artemisia annua</name>
    <name type="common">Sweet wormwood</name>
    <dbReference type="NCBI Taxonomy" id="35608"/>
    <lineage>
        <taxon>Eukaryota</taxon>
        <taxon>Viridiplantae</taxon>
        <taxon>Streptophyta</taxon>
        <taxon>Embryophyta</taxon>
        <taxon>Tracheophyta</taxon>
        <taxon>Spermatophyta</taxon>
        <taxon>Magnoliopsida</taxon>
        <taxon>eudicotyledons</taxon>
        <taxon>Gunneridae</taxon>
        <taxon>Pentapetalae</taxon>
        <taxon>asterids</taxon>
        <taxon>campanulids</taxon>
        <taxon>Asterales</taxon>
        <taxon>Asteraceae</taxon>
        <taxon>Asteroideae</taxon>
        <taxon>Anthemideae</taxon>
        <taxon>Artemisiinae</taxon>
        <taxon>Artemisia</taxon>
    </lineage>
</organism>
<dbReference type="AlphaFoldDB" id="A0A2U1P1L4"/>
<sequence length="107" mass="12668">MRNCVTPPYETIEQRLLKFENMKFENVHHEVGQCYVPLLKLPISGYTMKEVTLILRERINLPVDTSLLNTHILDDGYEDEEECAYNEAMKEMLKELKHQMEMPMHVV</sequence>
<reference evidence="1 2" key="1">
    <citation type="journal article" date="2018" name="Mol. Plant">
        <title>The genome of Artemisia annua provides insight into the evolution of Asteraceae family and artemisinin biosynthesis.</title>
        <authorList>
            <person name="Shen Q."/>
            <person name="Zhang L."/>
            <person name="Liao Z."/>
            <person name="Wang S."/>
            <person name="Yan T."/>
            <person name="Shi P."/>
            <person name="Liu M."/>
            <person name="Fu X."/>
            <person name="Pan Q."/>
            <person name="Wang Y."/>
            <person name="Lv Z."/>
            <person name="Lu X."/>
            <person name="Zhang F."/>
            <person name="Jiang W."/>
            <person name="Ma Y."/>
            <person name="Chen M."/>
            <person name="Hao X."/>
            <person name="Li L."/>
            <person name="Tang Y."/>
            <person name="Lv G."/>
            <person name="Zhou Y."/>
            <person name="Sun X."/>
            <person name="Brodelius P.E."/>
            <person name="Rose J.K.C."/>
            <person name="Tang K."/>
        </authorList>
    </citation>
    <scope>NUCLEOTIDE SEQUENCE [LARGE SCALE GENOMIC DNA]</scope>
    <source>
        <strain evidence="2">cv. Huhao1</strain>
        <tissue evidence="1">Leaf</tissue>
    </source>
</reference>
<accession>A0A2U1P1L4</accession>
<gene>
    <name evidence="1" type="ORF">CTI12_AA203580</name>
</gene>
<evidence type="ECO:0000313" key="2">
    <source>
        <dbReference type="Proteomes" id="UP000245207"/>
    </source>
</evidence>
<dbReference type="Proteomes" id="UP000245207">
    <property type="component" value="Unassembled WGS sequence"/>
</dbReference>
<protein>
    <submittedName>
        <fullName evidence="1">Uncharacterized protein</fullName>
    </submittedName>
</protein>
<proteinExistence type="predicted"/>
<dbReference type="EMBL" id="PKPP01001829">
    <property type="protein sequence ID" value="PWA79638.1"/>
    <property type="molecule type" value="Genomic_DNA"/>
</dbReference>
<evidence type="ECO:0000313" key="1">
    <source>
        <dbReference type="EMBL" id="PWA79638.1"/>
    </source>
</evidence>
<keyword evidence="2" id="KW-1185">Reference proteome</keyword>
<name>A0A2U1P1L4_ARTAN</name>
<comment type="caution">
    <text evidence="1">The sequence shown here is derived from an EMBL/GenBank/DDBJ whole genome shotgun (WGS) entry which is preliminary data.</text>
</comment>